<dbReference type="InterPro" id="IPR037423">
    <property type="entry name" value="CysB_PBP2"/>
</dbReference>
<dbReference type="PANTHER" id="PTHR30126">
    <property type="entry name" value="HTH-TYPE TRANSCRIPTIONAL REGULATOR"/>
    <property type="match status" value="1"/>
</dbReference>
<dbReference type="GO" id="GO:0019344">
    <property type="term" value="P:cysteine biosynthetic process"/>
    <property type="evidence" value="ECO:0007669"/>
    <property type="project" value="TreeGrafter"/>
</dbReference>
<dbReference type="Gene3D" id="3.40.190.10">
    <property type="entry name" value="Periplasmic binding protein-like II"/>
    <property type="match status" value="2"/>
</dbReference>
<dbReference type="Pfam" id="PF00126">
    <property type="entry name" value="HTH_1"/>
    <property type="match status" value="1"/>
</dbReference>
<dbReference type="PANTHER" id="PTHR30126:SF6">
    <property type="entry name" value="HTH-TYPE TRANSCRIPTIONAL REGULATOR CYSB-RELATED"/>
    <property type="match status" value="1"/>
</dbReference>
<dbReference type="GO" id="GO:0000976">
    <property type="term" value="F:transcription cis-regulatory region binding"/>
    <property type="evidence" value="ECO:0007669"/>
    <property type="project" value="TreeGrafter"/>
</dbReference>
<protein>
    <submittedName>
        <fullName evidence="6">DNA-binding transcriptional dual regulator, O-acetyl-L-serine-binding</fullName>
    </submittedName>
</protein>
<dbReference type="InterPro" id="IPR036388">
    <property type="entry name" value="WH-like_DNA-bd_sf"/>
</dbReference>
<dbReference type="PRINTS" id="PR00039">
    <property type="entry name" value="HTHLYSR"/>
</dbReference>
<comment type="similarity">
    <text evidence="1">Belongs to the LysR transcriptional regulatory family.</text>
</comment>
<dbReference type="InterPro" id="IPR000847">
    <property type="entry name" value="LysR_HTH_N"/>
</dbReference>
<evidence type="ECO:0000256" key="2">
    <source>
        <dbReference type="ARBA" id="ARBA00023015"/>
    </source>
</evidence>
<feature type="domain" description="HTH lysR-type" evidence="5">
    <location>
        <begin position="1"/>
        <end position="59"/>
    </location>
</feature>
<keyword evidence="4" id="KW-0804">Transcription</keyword>
<gene>
    <name evidence="6" type="primary">cysB</name>
    <name evidence="6" type="ORF">BN1208_0732</name>
</gene>
<evidence type="ECO:0000313" key="6">
    <source>
        <dbReference type="EMBL" id="CEZ19618.1"/>
    </source>
</evidence>
<sequence>MKLQQLRCIHEVVKNGFSISKAAEALHTSQPGVSKQIQLLEEEVGLHIFLRHGKRLVGLSEPGQHVYQRINEVIREIKSIKQVSEEFSQSSLGVLTIATTHTQARYKLPNVVQAFMSKYPDVKLNIHQGNPTQVTDQVVKGEADIGIATESISHNDKLFCLPCYTWNRCLVMPAKHPLAKEKTVTLAKLATYPIITYDYAFTGSTIVSKVFHDAGLTPNIVLTAIDADVIKTYVNLGLGVGLIAQMAYDPKRDQGLVSIDVSHLFPTSTTYLGIRRDVFLRGFMYDFIEMFIPEYPKQIVKKLMLDQENI</sequence>
<dbReference type="InterPro" id="IPR036390">
    <property type="entry name" value="WH_DNA-bd_sf"/>
</dbReference>
<organism evidence="6 7">
    <name type="scientific">Candidatus Methylopumilus planktonicus</name>
    <dbReference type="NCBI Taxonomy" id="1581557"/>
    <lineage>
        <taxon>Bacteria</taxon>
        <taxon>Pseudomonadati</taxon>
        <taxon>Pseudomonadota</taxon>
        <taxon>Betaproteobacteria</taxon>
        <taxon>Nitrosomonadales</taxon>
        <taxon>Methylophilaceae</taxon>
        <taxon>Candidatus Methylopumilus</taxon>
    </lineage>
</organism>
<keyword evidence="2" id="KW-0805">Transcription regulation</keyword>
<evidence type="ECO:0000313" key="7">
    <source>
        <dbReference type="Proteomes" id="UP000064007"/>
    </source>
</evidence>
<dbReference type="Proteomes" id="UP000064007">
    <property type="component" value="Chromosome 1"/>
</dbReference>
<dbReference type="SUPFAM" id="SSF53850">
    <property type="entry name" value="Periplasmic binding protein-like II"/>
    <property type="match status" value="1"/>
</dbReference>
<dbReference type="AlphaFoldDB" id="A0A0D6EWG4"/>
<dbReference type="SUPFAM" id="SSF46785">
    <property type="entry name" value="Winged helix' DNA-binding domain"/>
    <property type="match status" value="1"/>
</dbReference>
<dbReference type="GO" id="GO:0003700">
    <property type="term" value="F:DNA-binding transcription factor activity"/>
    <property type="evidence" value="ECO:0007669"/>
    <property type="project" value="InterPro"/>
</dbReference>
<evidence type="ECO:0000256" key="4">
    <source>
        <dbReference type="ARBA" id="ARBA00023163"/>
    </source>
</evidence>
<dbReference type="NCBIfam" id="NF009327">
    <property type="entry name" value="PRK12684.1"/>
    <property type="match status" value="1"/>
</dbReference>
<dbReference type="CDD" id="cd08413">
    <property type="entry name" value="PBP2_CysB_like"/>
    <property type="match status" value="1"/>
</dbReference>
<dbReference type="Gene3D" id="1.10.10.10">
    <property type="entry name" value="Winged helix-like DNA-binding domain superfamily/Winged helix DNA-binding domain"/>
    <property type="match status" value="1"/>
</dbReference>
<evidence type="ECO:0000256" key="3">
    <source>
        <dbReference type="ARBA" id="ARBA00023125"/>
    </source>
</evidence>
<dbReference type="InterPro" id="IPR005119">
    <property type="entry name" value="LysR_subst-bd"/>
</dbReference>
<proteinExistence type="inferred from homology"/>
<accession>A0A0D6EWG4</accession>
<dbReference type="KEGG" id="mbat:BN1208_0732"/>
<dbReference type="HOGENOM" id="CLU_039613_6_2_4"/>
<dbReference type="OrthoDB" id="5297026at2"/>
<dbReference type="Pfam" id="PF03466">
    <property type="entry name" value="LysR_substrate"/>
    <property type="match status" value="1"/>
</dbReference>
<dbReference type="STRING" id="1581557.BN1208_0732"/>
<evidence type="ECO:0000256" key="1">
    <source>
        <dbReference type="ARBA" id="ARBA00009437"/>
    </source>
</evidence>
<reference evidence="7" key="1">
    <citation type="submission" date="2014-12" db="EMBL/GenBank/DDBJ databases">
        <authorList>
            <person name="Salcher M.M."/>
        </authorList>
    </citation>
    <scope>NUCLEOTIDE SEQUENCE [LARGE SCALE GENOMIC DNA]</scope>
    <source>
        <strain evidence="7">MMS-10A-171</strain>
    </source>
</reference>
<dbReference type="EMBL" id="LN827929">
    <property type="protein sequence ID" value="CEZ19618.1"/>
    <property type="molecule type" value="Genomic_DNA"/>
</dbReference>
<keyword evidence="7" id="KW-1185">Reference proteome</keyword>
<evidence type="ECO:0000259" key="5">
    <source>
        <dbReference type="PROSITE" id="PS50931"/>
    </source>
</evidence>
<keyword evidence="3 6" id="KW-0238">DNA-binding</keyword>
<name>A0A0D6EWG4_9PROT</name>
<dbReference type="PROSITE" id="PS50931">
    <property type="entry name" value="HTH_LYSR"/>
    <property type="match status" value="1"/>
</dbReference>
<dbReference type="RefSeq" id="WP_046487962.1">
    <property type="nucleotide sequence ID" value="NZ_LN827929.1"/>
</dbReference>